<gene>
    <name evidence="2" type="ordered locus">Sph21_0652</name>
</gene>
<dbReference type="STRING" id="743722.Sph21_0652"/>
<dbReference type="PATRIC" id="fig|743722.3.peg.703"/>
<dbReference type="EMBL" id="CP002584">
    <property type="protein sequence ID" value="ADZ77231.1"/>
    <property type="molecule type" value="Genomic_DNA"/>
</dbReference>
<dbReference type="AlphaFoldDB" id="F4C942"/>
<accession>F4C942</accession>
<dbReference type="HOGENOM" id="CLU_089601_0_0_10"/>
<reference evidence="2" key="1">
    <citation type="submission" date="2011-03" db="EMBL/GenBank/DDBJ databases">
        <title>Complete sequence of Sphingobacterium sp. 21.</title>
        <authorList>
            <consortium name="US DOE Joint Genome Institute"/>
            <person name="Lucas S."/>
            <person name="Copeland A."/>
            <person name="Lapidus A."/>
            <person name="Cheng J.-F."/>
            <person name="Goodwin L."/>
            <person name="Pitluck S."/>
            <person name="Davenport K."/>
            <person name="Detter J.C."/>
            <person name="Han C."/>
            <person name="Tapia R."/>
            <person name="Land M."/>
            <person name="Hauser L."/>
            <person name="Kyrpides N."/>
            <person name="Ivanova N."/>
            <person name="Ovchinnikova G."/>
            <person name="Pagani I."/>
            <person name="Siebers A.K."/>
            <person name="Allgaier M."/>
            <person name="Thelen M.P."/>
            <person name="Hugenholtz P."/>
            <person name="Woyke T."/>
        </authorList>
    </citation>
    <scope>NUCLEOTIDE SEQUENCE</scope>
    <source>
        <strain evidence="2">21</strain>
    </source>
</reference>
<evidence type="ECO:0000256" key="1">
    <source>
        <dbReference type="SAM" id="SignalP"/>
    </source>
</evidence>
<dbReference type="KEGG" id="shg:Sph21_0652"/>
<sequence length="269" mass="30300">MKNKRVMITLLLLVMHMAMAQAQIWKKVQQKLEDKVEKKVDDVLNGQGAKNTEEQAESASLPNLEEVYSFTPGDHILFADDFKTSDDGRMAKHWKTSGGGSVVSISGVPGKWLLLAPYTTYRIDSLLNLPENFTVEFDLVTRSVEAKDIGSMNFGFGRDNSNRSYIMDAYNDNAITSSQFHFHNREVTNASSDTEIYNTLKFPFNSYSNGLIHVAIAVEGKRMRLFVNKSKMLDTDMFKPEAVKYFYLSAPFSYDADAKVFLGNVVVAQ</sequence>
<dbReference type="eggNOG" id="COG2885">
    <property type="taxonomic scope" value="Bacteria"/>
</dbReference>
<protein>
    <submittedName>
        <fullName evidence="2">Uncharacterized protein</fullName>
    </submittedName>
</protein>
<evidence type="ECO:0000313" key="2">
    <source>
        <dbReference type="EMBL" id="ADZ77231.1"/>
    </source>
</evidence>
<feature type="signal peptide" evidence="1">
    <location>
        <begin position="1"/>
        <end position="22"/>
    </location>
</feature>
<dbReference type="Gene3D" id="2.60.120.560">
    <property type="entry name" value="Exo-inulinase, domain 1"/>
    <property type="match status" value="1"/>
</dbReference>
<dbReference type="OrthoDB" id="9800869at2"/>
<name>F4C942_SPHS2</name>
<keyword evidence="1" id="KW-0732">Signal</keyword>
<organism evidence="2">
    <name type="scientific">Sphingobacterium sp. (strain 21)</name>
    <dbReference type="NCBI Taxonomy" id="743722"/>
    <lineage>
        <taxon>Bacteria</taxon>
        <taxon>Pseudomonadati</taxon>
        <taxon>Bacteroidota</taxon>
        <taxon>Sphingobacteriia</taxon>
        <taxon>Sphingobacteriales</taxon>
        <taxon>Sphingobacteriaceae</taxon>
        <taxon>Sphingobacterium</taxon>
    </lineage>
</organism>
<proteinExistence type="predicted"/>
<feature type="chain" id="PRO_5003307570" evidence="1">
    <location>
        <begin position="23"/>
        <end position="269"/>
    </location>
</feature>